<name>A0A1G7TI36_9HYPH</name>
<dbReference type="GO" id="GO:0008168">
    <property type="term" value="F:methyltransferase activity"/>
    <property type="evidence" value="ECO:0007669"/>
    <property type="project" value="InterPro"/>
</dbReference>
<dbReference type="STRING" id="440168.SAMN04487974_102144"/>
<dbReference type="AlphaFoldDB" id="A0A1G7TI36"/>
<dbReference type="InterPro" id="IPR029063">
    <property type="entry name" value="SAM-dependent_MTases_sf"/>
</dbReference>
<dbReference type="OrthoDB" id="7594818at2"/>
<proteinExistence type="predicted"/>
<dbReference type="PROSITE" id="PS00092">
    <property type="entry name" value="N6_MTASE"/>
    <property type="match status" value="1"/>
</dbReference>
<dbReference type="GO" id="GO:0003676">
    <property type="term" value="F:nucleic acid binding"/>
    <property type="evidence" value="ECO:0007669"/>
    <property type="project" value="InterPro"/>
</dbReference>
<evidence type="ECO:0000313" key="1">
    <source>
        <dbReference type="EMBL" id="SDG34986.1"/>
    </source>
</evidence>
<gene>
    <name evidence="1" type="ORF">SAMN04487974_102144</name>
</gene>
<dbReference type="RefSeq" id="WP_090593647.1">
    <property type="nucleotide sequence ID" value="NZ_FNCS01000002.1"/>
</dbReference>
<sequence length="173" mass="19904">MGKRSNFERRKNDAYQTPFAPVVPLIPHLLGVRTFAEPCAGEGRLVRHLESYDFQCVFQDDIERGFDALTDSRILECRFDAIITNPPWTRELLHPMIERFQSIAPTWLLFDADWVHTKQSAPFLDQCSHIVSVGRVKWIEGSAHTGKDNAAWHRFHAQHTGGPRFFAREMEAA</sequence>
<dbReference type="Proteomes" id="UP000199495">
    <property type="component" value="Unassembled WGS sequence"/>
</dbReference>
<dbReference type="EMBL" id="FNCS01000002">
    <property type="protein sequence ID" value="SDG34986.1"/>
    <property type="molecule type" value="Genomic_DNA"/>
</dbReference>
<reference evidence="1 2" key="1">
    <citation type="submission" date="2016-10" db="EMBL/GenBank/DDBJ databases">
        <authorList>
            <person name="de Groot N.N."/>
        </authorList>
    </citation>
    <scope>NUCLEOTIDE SEQUENCE [LARGE SCALE GENOMIC DNA]</scope>
    <source>
        <strain evidence="1 2">CGMCC 1.10267</strain>
    </source>
</reference>
<evidence type="ECO:0000313" key="2">
    <source>
        <dbReference type="Proteomes" id="UP000199495"/>
    </source>
</evidence>
<accession>A0A1G7TI36</accession>
<protein>
    <submittedName>
        <fullName evidence="1">Uncharacterized protein</fullName>
    </submittedName>
</protein>
<dbReference type="SUPFAM" id="SSF53335">
    <property type="entry name" value="S-adenosyl-L-methionine-dependent methyltransferases"/>
    <property type="match status" value="1"/>
</dbReference>
<organism evidence="1 2">
    <name type="scientific">Pelagibacterium luteolum</name>
    <dbReference type="NCBI Taxonomy" id="440168"/>
    <lineage>
        <taxon>Bacteria</taxon>
        <taxon>Pseudomonadati</taxon>
        <taxon>Pseudomonadota</taxon>
        <taxon>Alphaproteobacteria</taxon>
        <taxon>Hyphomicrobiales</taxon>
        <taxon>Devosiaceae</taxon>
        <taxon>Pelagibacterium</taxon>
    </lineage>
</organism>
<dbReference type="GO" id="GO:0032259">
    <property type="term" value="P:methylation"/>
    <property type="evidence" value="ECO:0007669"/>
    <property type="project" value="InterPro"/>
</dbReference>
<dbReference type="InterPro" id="IPR002052">
    <property type="entry name" value="DNA_methylase_N6_adenine_CS"/>
</dbReference>
<keyword evidence="2" id="KW-1185">Reference proteome</keyword>